<dbReference type="InterPro" id="IPR015269">
    <property type="entry name" value="UPF0029_Impact_C"/>
</dbReference>
<dbReference type="SUPFAM" id="SSF54980">
    <property type="entry name" value="EF-G C-terminal domain-like"/>
    <property type="match status" value="1"/>
</dbReference>
<gene>
    <name evidence="4" type="ORF">DQL93_08475</name>
    <name evidence="5" type="ORF">LOB85_07145</name>
</gene>
<evidence type="ECO:0000313" key="5">
    <source>
        <dbReference type="EMBL" id="MCD5563880.1"/>
    </source>
</evidence>
<evidence type="ECO:0000313" key="6">
    <source>
        <dbReference type="Proteomes" id="UP001200334"/>
    </source>
</evidence>
<dbReference type="PANTHER" id="PTHR16301:SF20">
    <property type="entry name" value="IMPACT FAMILY MEMBER YIGZ"/>
    <property type="match status" value="1"/>
</dbReference>
<dbReference type="OrthoDB" id="9813771at2"/>
<dbReference type="Pfam" id="PF09186">
    <property type="entry name" value="DUF1949"/>
    <property type="match status" value="1"/>
</dbReference>
<feature type="domain" description="Impact N-terminal" evidence="2">
    <location>
        <begin position="21"/>
        <end position="125"/>
    </location>
</feature>
<dbReference type="Gene3D" id="3.30.230.30">
    <property type="entry name" value="Impact, N-terminal domain"/>
    <property type="match status" value="1"/>
</dbReference>
<accession>A0A1L3JX52</accession>
<reference evidence="5 6" key="2">
    <citation type="submission" date="2021-12" db="EMBL/GenBank/DDBJ databases">
        <title>Antimicrobial susceptibility of Lactobacillus delbrueckii subsp. lactis obtained from milk products and other habitats.</title>
        <authorList>
            <person name="Shani N."/>
        </authorList>
    </citation>
    <scope>NUCLEOTIDE SEQUENCE [LARGE SCALE GENOMIC DNA]</scope>
    <source>
        <strain evidence="5 6">FAM 21755</strain>
    </source>
</reference>
<proteinExistence type="inferred from homology"/>
<dbReference type="NCBIfam" id="TIGR00257">
    <property type="entry name" value="IMPACT_YIGZ"/>
    <property type="match status" value="1"/>
</dbReference>
<evidence type="ECO:0000313" key="4">
    <source>
        <dbReference type="EMBL" id="AZA16517.1"/>
    </source>
</evidence>
<dbReference type="PANTHER" id="PTHR16301">
    <property type="entry name" value="IMPACT-RELATED"/>
    <property type="match status" value="1"/>
</dbReference>
<dbReference type="InterPro" id="IPR001498">
    <property type="entry name" value="Impact_N"/>
</dbReference>
<name>A0A1L3JX52_LACDL</name>
<dbReference type="EMBL" id="CP031023">
    <property type="protein sequence ID" value="AZA16517.1"/>
    <property type="molecule type" value="Genomic_DNA"/>
</dbReference>
<protein>
    <submittedName>
        <fullName evidence="4">YigZ family protein</fullName>
    </submittedName>
</protein>
<dbReference type="AlphaFoldDB" id="A0A1L3JX52"/>
<dbReference type="Proteomes" id="UP001200334">
    <property type="component" value="Unassembled WGS sequence"/>
</dbReference>
<dbReference type="RefSeq" id="WP_013439246.1">
    <property type="nucleotide sequence ID" value="NZ_BJLO01000030.1"/>
</dbReference>
<dbReference type="InterPro" id="IPR020568">
    <property type="entry name" value="Ribosomal_Su5_D2-typ_SF"/>
</dbReference>
<sequence length="219" mass="24436">MSKEADFLTIKENGQHELVIKKSRFIATLARVQDEEEARDFIAATSKKYHDATHNTYAYTLGINDDRVKSSDNGEPAGTAGVPELKTLQLMGLKNVAVVVTRYFGGIKLGAGGLIRAYSSSVSEAAEAIGIVRRVKQQELIFTIPYNRYDKVDHFLKEKEVFVAGTEYGVNITISIYLDLDQIDPFISDLTELLNGEPNLIKGDQRYNEIPVKSGEKRF</sequence>
<reference evidence="4" key="1">
    <citation type="submission" date="2018-07" db="EMBL/GenBank/DDBJ databases">
        <authorList>
            <person name="Somerville V."/>
        </authorList>
    </citation>
    <scope>NUCLEOTIDE SEQUENCE</scope>
    <source>
        <strain evidence="4">NWC_2_2</strain>
    </source>
</reference>
<dbReference type="InterPro" id="IPR036956">
    <property type="entry name" value="Impact_N_sf"/>
</dbReference>
<dbReference type="InterPro" id="IPR035647">
    <property type="entry name" value="EFG_III/V"/>
</dbReference>
<evidence type="ECO:0000256" key="1">
    <source>
        <dbReference type="ARBA" id="ARBA00007665"/>
    </source>
</evidence>
<dbReference type="EMBL" id="JAJNUY010000031">
    <property type="protein sequence ID" value="MCD5563880.1"/>
    <property type="molecule type" value="Genomic_DNA"/>
</dbReference>
<organism evidence="4">
    <name type="scientific">Lactobacillus delbrueckii subsp. lactis</name>
    <dbReference type="NCBI Taxonomy" id="29397"/>
    <lineage>
        <taxon>Bacteria</taxon>
        <taxon>Bacillati</taxon>
        <taxon>Bacillota</taxon>
        <taxon>Bacilli</taxon>
        <taxon>Lactobacillales</taxon>
        <taxon>Lactobacillaceae</taxon>
        <taxon>Lactobacillus</taxon>
    </lineage>
</organism>
<dbReference type="GO" id="GO:0005737">
    <property type="term" value="C:cytoplasm"/>
    <property type="evidence" value="ECO:0007669"/>
    <property type="project" value="TreeGrafter"/>
</dbReference>
<dbReference type="Pfam" id="PF01205">
    <property type="entry name" value="Impact_N"/>
    <property type="match status" value="1"/>
</dbReference>
<dbReference type="SUPFAM" id="SSF54211">
    <property type="entry name" value="Ribosomal protein S5 domain 2-like"/>
    <property type="match status" value="1"/>
</dbReference>
<dbReference type="InterPro" id="IPR023582">
    <property type="entry name" value="Impact"/>
</dbReference>
<dbReference type="GO" id="GO:0006446">
    <property type="term" value="P:regulation of translational initiation"/>
    <property type="evidence" value="ECO:0007669"/>
    <property type="project" value="TreeGrafter"/>
</dbReference>
<dbReference type="InterPro" id="IPR015796">
    <property type="entry name" value="Impact_YigZ-like"/>
</dbReference>
<comment type="similarity">
    <text evidence="1">Belongs to the IMPACT family.</text>
</comment>
<evidence type="ECO:0000259" key="3">
    <source>
        <dbReference type="Pfam" id="PF09186"/>
    </source>
</evidence>
<evidence type="ECO:0000259" key="2">
    <source>
        <dbReference type="Pfam" id="PF01205"/>
    </source>
</evidence>
<feature type="domain" description="UPF0029" evidence="3">
    <location>
        <begin position="143"/>
        <end position="196"/>
    </location>
</feature>